<dbReference type="FunFam" id="3.40.50.300:FF:000813">
    <property type="entry name" value="helicase POLQ-like isoform X1"/>
    <property type="match status" value="1"/>
</dbReference>
<dbReference type="Pfam" id="PF00271">
    <property type="entry name" value="Helicase_C"/>
    <property type="match status" value="1"/>
</dbReference>
<feature type="region of interest" description="Disordered" evidence="16">
    <location>
        <begin position="1125"/>
        <end position="1172"/>
    </location>
</feature>
<sequence>MFPWQVECLCCPRILNGGNLVYSAPTSAGKTLVSEIICIKTVLERRKKVIFVLPFVSVVREKMFYFQEIFRGSKVRVDGYMGGHSAPGGFRSLDLAVCTIEKANSLVNRLMEENELANLGAIVVDELHLLGDPHRGYLLELLLTKLKYMSLRKSEINIQIVGMSATLPNLTLLSTWLDADLYKTSFRPVPLEEFIKIGNSMFDNNLKLVRKIEPEVSIKNDTEDIVYLCLETIANGHSVLIFCPTKAWCESLAQTVACEFRTIGLGRDVNATESLPFKLRQQLNADKIAECLEQLRNCPVGLDSSLGRVVSFGVAYHHAGLSMDERDIVEGCFKNGTLRVLVATTTLSSGVNLPARRVIIRSPVFQGRPIDILSYRQMVGRAGRMGVDSAGESIIICQKTEQRIVSSLVCSSLKPIESCLGHGDLSASLKRAVLEVIASKVATTPADLELYTNCTLLASSRAESENIVDPVSACITFLKENELIRLQVDDEGILCYTPTPLGQACLSASIHPDEGLRLFQELQRARQCFVLENELHLVYQVTPLNVADQWGNIDWMHVLALWEQLTPDLRRVGELVGVEDRFIVRAMRGTVNLKLEKQRQKLMVHRRFYTALALHDLVNEVPLNKVAVKFNCSRGMLQSLQQSAATYAGMVTSFCNRLGWSSVELLVDQFQDRLHFGTHRELLDLLKVPSLNGPRARALHNAGITSLSELTTADVLAVENALLTTIPFSSEKDRDGETTSESERRRKLKGIWVTGRQGLSEREAAELLIQEARSIVQAELGLAEVNWNQRNQENSLINPRNTQTSENQQNSSSNTTDILPGKNAFIMADIMSVNSKDDLPKVLPVQIENSTSKTDKVEIMASVEDKTLLHDSDKTDPSFQHKNITNINFIGHEEESYNNESLKDNGSFELEVESSKGAQNMSTSVSESKSVTLQNLAEVEEERERSQQNFESLSSSPSCLLDNNICDFSNLSENETTPLSPSNKANPGSISVTNSSNNVLQDSLDLFGSSFPNSAMQNILENNVELINSEKTPSITQCQDLQKAPVSPCKNAVDASLESWGISISALNKLCAEEEDFAQKPQETEKDIPKKLSPVKRLSLDLFASTQDEIESVTVTNEVGEVQESEDLFCSPTTPTCERVLRPRNGSRSGSEGNENSTASQQDSSKSPNLFGDSFEINSGLIHVLDGKEGALACAQEPHTNRTNKDPAIDESNQVAQGNCEASREASALLKMRKCSEMRRKFLGTGKKTAQNELNSSIQSKYESQANKRNPVMNRSNNLHLGLSRRVLTKRTAVVGKKEVENSSDRDNDEILTDSFLEAAFETAFHSKSDVLLFSEGENSPPVPHEKKMKFSESSDDEVVFSPPTVVEHKDLRKSAASPFSLKEVAVSENIHNDQQSAAKEVKCEKLQVIGPPLTRRMLASRQKFTLTEANVKEDETREVLFPADVGINQLQHQNPFSTTTPVEDWSTYNIVDVCRSRVLFKTFSKEVLNTSLWSFSLACQQGESNQTFEAIGNKILKTQKSSRHETKSNKNTSQFSFGNCVLVGVSFCFGGTDAYYLTLEDKSEQCAVSLRDRLQLLKQILCQNEKAAMPWVCCYDVKEHFKLLFRCIGIRILNLSLCDPKVADWLLEPEGKEKTFQSMVLKYMDMAIGLAEHAGCVRLGLGSPALDIEQTVPGRQRSSVEAILCFHIMSVQYQKLQDTQLLRSFFDVEMPVIVCVAGMELAGIGFSSATLQNLQGKLLEDMSSLERKAYQLAGRSFSLTSPLDTARVLYQELKLGQGQSLKGRQKNTSKETLTKLTSEHQLPNVILLWRKLSAIHSKTVCPLLPTEPCTRLYGRYIMHTATGRISMYEPNIQCIPRDFEISPDSNEKICMRAAFVASAGDMQIFC</sequence>
<evidence type="ECO:0000256" key="6">
    <source>
        <dbReference type="ARBA" id="ARBA00022695"/>
    </source>
</evidence>
<evidence type="ECO:0000256" key="16">
    <source>
        <dbReference type="SAM" id="MobiDB-lite"/>
    </source>
</evidence>
<evidence type="ECO:0000313" key="20">
    <source>
        <dbReference type="RefSeq" id="XP_052124696.1"/>
    </source>
</evidence>
<keyword evidence="19" id="KW-1185">Reference proteome</keyword>
<dbReference type="SMART" id="SM00487">
    <property type="entry name" value="DEXDc"/>
    <property type="match status" value="1"/>
</dbReference>
<dbReference type="Pfam" id="PF21099">
    <property type="entry name" value="POLQ_helical"/>
    <property type="match status" value="1"/>
</dbReference>
<keyword evidence="5" id="KW-0808">Transferase</keyword>
<evidence type="ECO:0000256" key="10">
    <source>
        <dbReference type="ARBA" id="ARBA00022840"/>
    </source>
</evidence>
<feature type="region of interest" description="Disordered" evidence="16">
    <location>
        <begin position="911"/>
        <end position="956"/>
    </location>
</feature>
<keyword evidence="12" id="KW-0234">DNA repair</keyword>
<dbReference type="InterPro" id="IPR036397">
    <property type="entry name" value="RNaseH_sf"/>
</dbReference>
<dbReference type="SUPFAM" id="SSF56672">
    <property type="entry name" value="DNA/RNA polymerases"/>
    <property type="match status" value="1"/>
</dbReference>
<protein>
    <recommendedName>
        <fullName evidence="15">DNA polymerase theta</fullName>
        <ecNumber evidence="4">2.7.7.7</ecNumber>
    </recommendedName>
</protein>
<gene>
    <name evidence="20" type="primary">LOC113217551</name>
</gene>
<dbReference type="PANTHER" id="PTHR10133:SF62">
    <property type="entry name" value="DNA POLYMERASE THETA"/>
    <property type="match status" value="1"/>
</dbReference>
<evidence type="ECO:0000256" key="5">
    <source>
        <dbReference type="ARBA" id="ARBA00022679"/>
    </source>
</evidence>
<comment type="catalytic activity">
    <reaction evidence="14">
        <text>DNA(n) + a 2'-deoxyribonucleoside 5'-triphosphate = DNA(n+1) + diphosphate</text>
        <dbReference type="Rhea" id="RHEA:22508"/>
        <dbReference type="Rhea" id="RHEA-COMP:17339"/>
        <dbReference type="Rhea" id="RHEA-COMP:17340"/>
        <dbReference type="ChEBI" id="CHEBI:33019"/>
        <dbReference type="ChEBI" id="CHEBI:61560"/>
        <dbReference type="ChEBI" id="CHEBI:173112"/>
        <dbReference type="EC" id="2.7.7.7"/>
    </reaction>
</comment>
<dbReference type="GO" id="GO:0005634">
    <property type="term" value="C:nucleus"/>
    <property type="evidence" value="ECO:0007669"/>
    <property type="project" value="UniProtKB-SubCell"/>
</dbReference>
<dbReference type="Gene3D" id="1.20.1060.10">
    <property type="entry name" value="Taq DNA Polymerase, Chain T, domain 4"/>
    <property type="match status" value="1"/>
</dbReference>
<dbReference type="GO" id="GO:0003887">
    <property type="term" value="F:DNA-directed DNA polymerase activity"/>
    <property type="evidence" value="ECO:0007669"/>
    <property type="project" value="UniProtKB-KW"/>
</dbReference>
<feature type="compositionally biased region" description="Polar residues" evidence="16">
    <location>
        <begin position="947"/>
        <end position="956"/>
    </location>
</feature>
<dbReference type="InterPro" id="IPR043502">
    <property type="entry name" value="DNA/RNA_pol_sf"/>
</dbReference>
<feature type="domain" description="Helicase ATP-binding" evidence="17">
    <location>
        <begin position="11"/>
        <end position="185"/>
    </location>
</feature>
<dbReference type="InterPro" id="IPR001098">
    <property type="entry name" value="DNA-dir_DNA_pol_A_palm_dom"/>
</dbReference>
<keyword evidence="7" id="KW-0547">Nucleotide-binding</keyword>
<dbReference type="Pfam" id="PF20470">
    <property type="entry name" value="HTH_61"/>
    <property type="match status" value="1"/>
</dbReference>
<dbReference type="SUPFAM" id="SSF158702">
    <property type="entry name" value="Sec63 N-terminal domain-like"/>
    <property type="match status" value="1"/>
</dbReference>
<dbReference type="KEGG" id="foc:113217551"/>
<dbReference type="CDD" id="cd18795">
    <property type="entry name" value="SF2_C_Ski2"/>
    <property type="match status" value="1"/>
</dbReference>
<dbReference type="Gene3D" id="3.30.70.370">
    <property type="match status" value="1"/>
</dbReference>
<dbReference type="PROSITE" id="PS51192">
    <property type="entry name" value="HELICASE_ATP_BIND_1"/>
    <property type="match status" value="1"/>
</dbReference>
<evidence type="ECO:0000256" key="9">
    <source>
        <dbReference type="ARBA" id="ARBA00022801"/>
    </source>
</evidence>
<feature type="region of interest" description="Disordered" evidence="16">
    <location>
        <begin position="972"/>
        <end position="994"/>
    </location>
</feature>
<dbReference type="PANTHER" id="PTHR10133">
    <property type="entry name" value="DNA POLYMERASE I"/>
    <property type="match status" value="1"/>
</dbReference>
<accession>A0A9C6WWW5</accession>
<feature type="compositionally biased region" description="Polar residues" evidence="16">
    <location>
        <begin position="916"/>
        <end position="935"/>
    </location>
</feature>
<feature type="compositionally biased region" description="Low complexity" evidence="16">
    <location>
        <begin position="1144"/>
        <end position="1157"/>
    </location>
</feature>
<organism evidence="19 20">
    <name type="scientific">Frankliniella occidentalis</name>
    <name type="common">Western flower thrips</name>
    <name type="synonym">Euthrips occidentalis</name>
    <dbReference type="NCBI Taxonomy" id="133901"/>
    <lineage>
        <taxon>Eukaryota</taxon>
        <taxon>Metazoa</taxon>
        <taxon>Ecdysozoa</taxon>
        <taxon>Arthropoda</taxon>
        <taxon>Hexapoda</taxon>
        <taxon>Insecta</taxon>
        <taxon>Pterygota</taxon>
        <taxon>Neoptera</taxon>
        <taxon>Paraneoptera</taxon>
        <taxon>Thysanoptera</taxon>
        <taxon>Terebrantia</taxon>
        <taxon>Thripoidea</taxon>
        <taxon>Thripidae</taxon>
        <taxon>Frankliniella</taxon>
    </lineage>
</organism>
<dbReference type="CDD" id="cd18026">
    <property type="entry name" value="DEXHc_POLQ-like"/>
    <property type="match status" value="1"/>
</dbReference>
<keyword evidence="13" id="KW-0539">Nucleus</keyword>
<dbReference type="InterPro" id="IPR027417">
    <property type="entry name" value="P-loop_NTPase"/>
</dbReference>
<dbReference type="GO" id="GO:0006261">
    <property type="term" value="P:DNA-templated DNA replication"/>
    <property type="evidence" value="ECO:0007669"/>
    <property type="project" value="InterPro"/>
</dbReference>
<dbReference type="Pfam" id="PF00270">
    <property type="entry name" value="DEAD"/>
    <property type="match status" value="1"/>
</dbReference>
<dbReference type="GeneID" id="113217551"/>
<dbReference type="Proteomes" id="UP000504606">
    <property type="component" value="Unplaced"/>
</dbReference>
<keyword evidence="10" id="KW-0067">ATP-binding</keyword>
<dbReference type="RefSeq" id="XP_052124696.1">
    <property type="nucleotide sequence ID" value="XM_052268736.1"/>
</dbReference>
<comment type="similarity">
    <text evidence="3">Belongs to the DNA polymerase type-A family.</text>
</comment>
<keyword evidence="8" id="KW-0227">DNA damage</keyword>
<dbReference type="InterPro" id="IPR036390">
    <property type="entry name" value="WH_DNA-bd_sf"/>
</dbReference>
<evidence type="ECO:0000256" key="4">
    <source>
        <dbReference type="ARBA" id="ARBA00012417"/>
    </source>
</evidence>
<dbReference type="InterPro" id="IPR011545">
    <property type="entry name" value="DEAD/DEAH_box_helicase_dom"/>
</dbReference>
<evidence type="ECO:0000256" key="2">
    <source>
        <dbReference type="ARBA" id="ARBA00004123"/>
    </source>
</evidence>
<evidence type="ECO:0000256" key="7">
    <source>
        <dbReference type="ARBA" id="ARBA00022741"/>
    </source>
</evidence>
<evidence type="ECO:0000259" key="18">
    <source>
        <dbReference type="PROSITE" id="PS51194"/>
    </source>
</evidence>
<reference evidence="20" key="1">
    <citation type="submission" date="2025-08" db="UniProtKB">
        <authorList>
            <consortium name="RefSeq"/>
        </authorList>
    </citation>
    <scope>IDENTIFICATION</scope>
    <source>
        <tissue evidence="20">Whole organism</tissue>
    </source>
</reference>
<dbReference type="Gene3D" id="3.40.50.300">
    <property type="entry name" value="P-loop containing nucleotide triphosphate hydrolases"/>
    <property type="match status" value="2"/>
</dbReference>
<evidence type="ECO:0000256" key="8">
    <source>
        <dbReference type="ARBA" id="ARBA00022763"/>
    </source>
</evidence>
<comment type="cofactor">
    <cofactor evidence="1">
        <name>Mg(2+)</name>
        <dbReference type="ChEBI" id="CHEBI:18420"/>
    </cofactor>
</comment>
<dbReference type="GO" id="GO:0016787">
    <property type="term" value="F:hydrolase activity"/>
    <property type="evidence" value="ECO:0007669"/>
    <property type="project" value="UniProtKB-KW"/>
</dbReference>
<dbReference type="GO" id="GO:0005524">
    <property type="term" value="F:ATP binding"/>
    <property type="evidence" value="ECO:0007669"/>
    <property type="project" value="UniProtKB-KW"/>
</dbReference>
<dbReference type="GO" id="GO:0003677">
    <property type="term" value="F:DNA binding"/>
    <property type="evidence" value="ECO:0007669"/>
    <property type="project" value="InterPro"/>
</dbReference>
<dbReference type="Gene3D" id="3.30.420.10">
    <property type="entry name" value="Ribonuclease H-like superfamily/Ribonuclease H"/>
    <property type="match status" value="1"/>
</dbReference>
<evidence type="ECO:0000256" key="3">
    <source>
        <dbReference type="ARBA" id="ARBA00007705"/>
    </source>
</evidence>
<dbReference type="PROSITE" id="PS51194">
    <property type="entry name" value="HELICASE_CTER"/>
    <property type="match status" value="1"/>
</dbReference>
<dbReference type="EC" id="2.7.7.7" evidence="4"/>
<name>A0A9C6WWW5_FRAOC</name>
<dbReference type="FunFam" id="1.10.3380.20:FF:000001">
    <property type="entry name" value="DNA polymerase theta"/>
    <property type="match status" value="1"/>
</dbReference>
<evidence type="ECO:0000256" key="14">
    <source>
        <dbReference type="ARBA" id="ARBA00049244"/>
    </source>
</evidence>
<evidence type="ECO:0000256" key="11">
    <source>
        <dbReference type="ARBA" id="ARBA00022932"/>
    </source>
</evidence>
<feature type="compositionally biased region" description="Low complexity" evidence="16">
    <location>
        <begin position="801"/>
        <end position="816"/>
    </location>
</feature>
<evidence type="ECO:0000256" key="13">
    <source>
        <dbReference type="ARBA" id="ARBA00023242"/>
    </source>
</evidence>
<dbReference type="InterPro" id="IPR002298">
    <property type="entry name" value="DNA_polymerase_A"/>
</dbReference>
<keyword evidence="6" id="KW-0548">Nucleotidyltransferase</keyword>
<dbReference type="InterPro" id="IPR048960">
    <property type="entry name" value="POLQ-like_helical"/>
</dbReference>
<feature type="compositionally biased region" description="Polar residues" evidence="16">
    <location>
        <begin position="1158"/>
        <end position="1168"/>
    </location>
</feature>
<keyword evidence="9" id="KW-0378">Hydrolase</keyword>
<evidence type="ECO:0000256" key="15">
    <source>
        <dbReference type="ARBA" id="ARBA00074669"/>
    </source>
</evidence>
<dbReference type="Pfam" id="PF00476">
    <property type="entry name" value="DNA_pol_A"/>
    <property type="match status" value="1"/>
</dbReference>
<dbReference type="InterPro" id="IPR046931">
    <property type="entry name" value="HTH_61"/>
</dbReference>
<dbReference type="Gene3D" id="1.10.3380.20">
    <property type="match status" value="1"/>
</dbReference>
<dbReference type="SMART" id="SM00490">
    <property type="entry name" value="HELICc"/>
    <property type="match status" value="1"/>
</dbReference>
<evidence type="ECO:0000256" key="12">
    <source>
        <dbReference type="ARBA" id="ARBA00023204"/>
    </source>
</evidence>
<evidence type="ECO:0000313" key="19">
    <source>
        <dbReference type="Proteomes" id="UP000504606"/>
    </source>
</evidence>
<evidence type="ECO:0000259" key="17">
    <source>
        <dbReference type="PROSITE" id="PS51192"/>
    </source>
</evidence>
<dbReference type="SUPFAM" id="SSF46785">
    <property type="entry name" value="Winged helix' DNA-binding domain"/>
    <property type="match status" value="1"/>
</dbReference>
<dbReference type="InterPro" id="IPR001650">
    <property type="entry name" value="Helicase_C-like"/>
</dbReference>
<dbReference type="SUPFAM" id="SSF52540">
    <property type="entry name" value="P-loop containing nucleoside triphosphate hydrolases"/>
    <property type="match status" value="1"/>
</dbReference>
<dbReference type="GO" id="GO:0097681">
    <property type="term" value="P:double-strand break repair via alternative nonhomologous end joining"/>
    <property type="evidence" value="ECO:0007669"/>
    <property type="project" value="TreeGrafter"/>
</dbReference>
<evidence type="ECO:0000256" key="1">
    <source>
        <dbReference type="ARBA" id="ARBA00001946"/>
    </source>
</evidence>
<dbReference type="InterPro" id="IPR014001">
    <property type="entry name" value="Helicase_ATP-bd"/>
</dbReference>
<proteinExistence type="inferred from homology"/>
<dbReference type="FunFam" id="3.40.50.300:FF:000885">
    <property type="entry name" value="DNA polymerase theta"/>
    <property type="match status" value="1"/>
</dbReference>
<dbReference type="OrthoDB" id="2320933at2759"/>
<comment type="subcellular location">
    <subcellularLocation>
        <location evidence="2">Nucleus</location>
    </subcellularLocation>
</comment>
<feature type="domain" description="Helicase C-terminal" evidence="18">
    <location>
        <begin position="221"/>
        <end position="452"/>
    </location>
</feature>
<keyword evidence="11" id="KW-0239">DNA-directed DNA polymerase</keyword>
<feature type="region of interest" description="Disordered" evidence="16">
    <location>
        <begin position="794"/>
        <end position="818"/>
    </location>
</feature>